<dbReference type="Proteomes" id="UP001234297">
    <property type="component" value="Chromosome 7"/>
</dbReference>
<sequence>MVSSASKSSKDEADEGKRVIYEKSSASERENRKRKAIVLSEGLGTTSKKSEIVLHQAPLNGNQANDQSMVPLFDNLSEELIPNASDMGCDIPLLSDTDLADFAELMEMLDREPTSKRLDTTGKRREIVSQQGPLNANQENDQSMVPMCDNLSEELVPNAS</sequence>
<reference evidence="1 2" key="1">
    <citation type="journal article" date="2022" name="Hortic Res">
        <title>A haplotype resolved chromosomal level avocado genome allows analysis of novel avocado genes.</title>
        <authorList>
            <person name="Nath O."/>
            <person name="Fletcher S.J."/>
            <person name="Hayward A."/>
            <person name="Shaw L.M."/>
            <person name="Masouleh A.K."/>
            <person name="Furtado A."/>
            <person name="Henry R.J."/>
            <person name="Mitter N."/>
        </authorList>
    </citation>
    <scope>NUCLEOTIDE SEQUENCE [LARGE SCALE GENOMIC DNA]</scope>
    <source>
        <strain evidence="2">cv. Hass</strain>
    </source>
</reference>
<comment type="caution">
    <text evidence="1">The sequence shown here is derived from an EMBL/GenBank/DDBJ whole genome shotgun (WGS) entry which is preliminary data.</text>
</comment>
<name>A0ACC2LB31_PERAE</name>
<proteinExistence type="predicted"/>
<keyword evidence="2" id="KW-1185">Reference proteome</keyword>
<dbReference type="EMBL" id="CM056815">
    <property type="protein sequence ID" value="KAJ8630631.1"/>
    <property type="molecule type" value="Genomic_DNA"/>
</dbReference>
<gene>
    <name evidence="1" type="ORF">MRB53_023954</name>
</gene>
<protein>
    <submittedName>
        <fullName evidence="1">Uncharacterized protein</fullName>
    </submittedName>
</protein>
<accession>A0ACC2LB31</accession>
<organism evidence="1 2">
    <name type="scientific">Persea americana</name>
    <name type="common">Avocado</name>
    <dbReference type="NCBI Taxonomy" id="3435"/>
    <lineage>
        <taxon>Eukaryota</taxon>
        <taxon>Viridiplantae</taxon>
        <taxon>Streptophyta</taxon>
        <taxon>Embryophyta</taxon>
        <taxon>Tracheophyta</taxon>
        <taxon>Spermatophyta</taxon>
        <taxon>Magnoliopsida</taxon>
        <taxon>Magnoliidae</taxon>
        <taxon>Laurales</taxon>
        <taxon>Lauraceae</taxon>
        <taxon>Persea</taxon>
    </lineage>
</organism>
<evidence type="ECO:0000313" key="2">
    <source>
        <dbReference type="Proteomes" id="UP001234297"/>
    </source>
</evidence>
<evidence type="ECO:0000313" key="1">
    <source>
        <dbReference type="EMBL" id="KAJ8630631.1"/>
    </source>
</evidence>